<accession>A0A9D4LTL4</accession>
<name>A0A9D4LTL4_DREPO</name>
<protein>
    <submittedName>
        <fullName evidence="2">Uncharacterized protein</fullName>
    </submittedName>
</protein>
<evidence type="ECO:0000256" key="1">
    <source>
        <dbReference type="SAM" id="MobiDB-lite"/>
    </source>
</evidence>
<dbReference type="EMBL" id="JAIWYP010000002">
    <property type="protein sequence ID" value="KAH3862646.1"/>
    <property type="molecule type" value="Genomic_DNA"/>
</dbReference>
<evidence type="ECO:0000313" key="3">
    <source>
        <dbReference type="Proteomes" id="UP000828390"/>
    </source>
</evidence>
<evidence type="ECO:0000313" key="2">
    <source>
        <dbReference type="EMBL" id="KAH3862646.1"/>
    </source>
</evidence>
<reference evidence="2" key="2">
    <citation type="submission" date="2020-11" db="EMBL/GenBank/DDBJ databases">
        <authorList>
            <person name="McCartney M.A."/>
            <person name="Auch B."/>
            <person name="Kono T."/>
            <person name="Mallez S."/>
            <person name="Becker A."/>
            <person name="Gohl D.M."/>
            <person name="Silverstein K.A.T."/>
            <person name="Koren S."/>
            <person name="Bechman K.B."/>
            <person name="Herman A."/>
            <person name="Abrahante J.E."/>
            <person name="Garbe J."/>
        </authorList>
    </citation>
    <scope>NUCLEOTIDE SEQUENCE</scope>
    <source>
        <strain evidence="2">Duluth1</strain>
        <tissue evidence="2">Whole animal</tissue>
    </source>
</reference>
<proteinExistence type="predicted"/>
<feature type="region of interest" description="Disordered" evidence="1">
    <location>
        <begin position="1"/>
        <end position="26"/>
    </location>
</feature>
<comment type="caution">
    <text evidence="2">The sequence shown here is derived from an EMBL/GenBank/DDBJ whole genome shotgun (WGS) entry which is preliminary data.</text>
</comment>
<organism evidence="2 3">
    <name type="scientific">Dreissena polymorpha</name>
    <name type="common">Zebra mussel</name>
    <name type="synonym">Mytilus polymorpha</name>
    <dbReference type="NCBI Taxonomy" id="45954"/>
    <lineage>
        <taxon>Eukaryota</taxon>
        <taxon>Metazoa</taxon>
        <taxon>Spiralia</taxon>
        <taxon>Lophotrochozoa</taxon>
        <taxon>Mollusca</taxon>
        <taxon>Bivalvia</taxon>
        <taxon>Autobranchia</taxon>
        <taxon>Heteroconchia</taxon>
        <taxon>Euheterodonta</taxon>
        <taxon>Imparidentia</taxon>
        <taxon>Neoheterodontei</taxon>
        <taxon>Myida</taxon>
        <taxon>Dreissenoidea</taxon>
        <taxon>Dreissenidae</taxon>
        <taxon>Dreissena</taxon>
    </lineage>
</organism>
<dbReference type="Proteomes" id="UP000828390">
    <property type="component" value="Unassembled WGS sequence"/>
</dbReference>
<sequence length="72" mass="8244">MYRKKVTHHTVTGRGVSSDEGEEEQPILHRTSSAIAYFDKLPANKLPQPVLGSDMTQFQRRQPFSRSALWET</sequence>
<dbReference type="AlphaFoldDB" id="A0A9D4LTL4"/>
<keyword evidence="3" id="KW-1185">Reference proteome</keyword>
<gene>
    <name evidence="2" type="ORF">DPMN_025616</name>
</gene>
<reference evidence="2" key="1">
    <citation type="journal article" date="2019" name="bioRxiv">
        <title>The Genome of the Zebra Mussel, Dreissena polymorpha: A Resource for Invasive Species Research.</title>
        <authorList>
            <person name="McCartney M.A."/>
            <person name="Auch B."/>
            <person name="Kono T."/>
            <person name="Mallez S."/>
            <person name="Zhang Y."/>
            <person name="Obille A."/>
            <person name="Becker A."/>
            <person name="Abrahante J.E."/>
            <person name="Garbe J."/>
            <person name="Badalamenti J.P."/>
            <person name="Herman A."/>
            <person name="Mangelson H."/>
            <person name="Liachko I."/>
            <person name="Sullivan S."/>
            <person name="Sone E.D."/>
            <person name="Koren S."/>
            <person name="Silverstein K.A.T."/>
            <person name="Beckman K.B."/>
            <person name="Gohl D.M."/>
        </authorList>
    </citation>
    <scope>NUCLEOTIDE SEQUENCE</scope>
    <source>
        <strain evidence="2">Duluth1</strain>
        <tissue evidence="2">Whole animal</tissue>
    </source>
</reference>